<dbReference type="OrthoDB" id="8061355at2759"/>
<dbReference type="GO" id="GO:0005319">
    <property type="term" value="F:lipid transporter activity"/>
    <property type="evidence" value="ECO:0007669"/>
    <property type="project" value="TreeGrafter"/>
</dbReference>
<dbReference type="InterPro" id="IPR026082">
    <property type="entry name" value="ABCA"/>
</dbReference>
<keyword evidence="4" id="KW-0067">ATP-binding</keyword>
<keyword evidence="5" id="KW-1185">Reference proteome</keyword>
<evidence type="ECO:0000256" key="1">
    <source>
        <dbReference type="ARBA" id="ARBA00022448"/>
    </source>
</evidence>
<evidence type="ECO:0000313" key="4">
    <source>
        <dbReference type="EMBL" id="KHJ96150.1"/>
    </source>
</evidence>
<dbReference type="InterPro" id="IPR027417">
    <property type="entry name" value="P-loop_NTPase"/>
</dbReference>
<dbReference type="GO" id="GO:0016887">
    <property type="term" value="F:ATP hydrolysis activity"/>
    <property type="evidence" value="ECO:0007669"/>
    <property type="project" value="InterPro"/>
</dbReference>
<accession>A0A0B1TLA4</accession>
<keyword evidence="2" id="KW-0677">Repeat</keyword>
<dbReference type="SUPFAM" id="SSF52540">
    <property type="entry name" value="P-loop containing nucleoside triphosphate hydrolases"/>
    <property type="match status" value="1"/>
</dbReference>
<dbReference type="GO" id="GO:0140359">
    <property type="term" value="F:ABC-type transporter activity"/>
    <property type="evidence" value="ECO:0007669"/>
    <property type="project" value="InterPro"/>
</dbReference>
<sequence>MYFMLNNLAAVPAVNLEQNRFCASVFSRIGYCPQADAQYPELTTKEHLELFANIHGYAPTSIPSVVDYLLDAFNISVYANVKSRALSGGTKRKLSMAQALIGDPDLLLLDEPTTGMDPNSRMLLWEMIDRFVRGGKSVILTTHSMPESEALCRRLAIMVNGAIRCIGTPLYIKNKYGTGYNIRLRLRSREEQDRLSAVERFEEKFPESVLLW</sequence>
<dbReference type="Pfam" id="PF13304">
    <property type="entry name" value="AAA_21"/>
    <property type="match status" value="1"/>
</dbReference>
<dbReference type="InterPro" id="IPR003439">
    <property type="entry name" value="ABC_transporter-like_ATP-bd"/>
</dbReference>
<evidence type="ECO:0000313" key="5">
    <source>
        <dbReference type="Proteomes" id="UP000053660"/>
    </source>
</evidence>
<reference evidence="4 5" key="1">
    <citation type="submission" date="2014-03" db="EMBL/GenBank/DDBJ databases">
        <title>Draft genome of the hookworm Oesophagostomum dentatum.</title>
        <authorList>
            <person name="Mitreva M."/>
        </authorList>
    </citation>
    <scope>NUCLEOTIDE SEQUENCE [LARGE SCALE GENOMIC DNA]</scope>
    <source>
        <strain evidence="4 5">OD-Hann</strain>
    </source>
</reference>
<dbReference type="AlphaFoldDB" id="A0A0B1TLA4"/>
<dbReference type="PANTHER" id="PTHR19229">
    <property type="entry name" value="ATP-BINDING CASSETTE TRANSPORTER SUBFAMILY A ABCA"/>
    <property type="match status" value="1"/>
</dbReference>
<dbReference type="Proteomes" id="UP000053660">
    <property type="component" value="Unassembled WGS sequence"/>
</dbReference>
<protein>
    <submittedName>
        <fullName evidence="4">ABC transporter, ATP-binding protein</fullName>
    </submittedName>
</protein>
<dbReference type="Gene3D" id="3.40.50.300">
    <property type="entry name" value="P-loop containing nucleotide triphosphate hydrolases"/>
    <property type="match status" value="1"/>
</dbReference>
<evidence type="ECO:0000256" key="2">
    <source>
        <dbReference type="ARBA" id="ARBA00022737"/>
    </source>
</evidence>
<gene>
    <name evidence="4" type="ORF">OESDEN_03893</name>
</gene>
<dbReference type="GO" id="GO:0005524">
    <property type="term" value="F:ATP binding"/>
    <property type="evidence" value="ECO:0007669"/>
    <property type="project" value="UniProtKB-KW"/>
</dbReference>
<dbReference type="InterPro" id="IPR003959">
    <property type="entry name" value="ATPase_AAA_core"/>
</dbReference>
<dbReference type="PROSITE" id="PS50893">
    <property type="entry name" value="ABC_TRANSPORTER_2"/>
    <property type="match status" value="1"/>
</dbReference>
<feature type="domain" description="ABC transporter" evidence="3">
    <location>
        <begin position="3"/>
        <end position="185"/>
    </location>
</feature>
<organism evidence="4 5">
    <name type="scientific">Oesophagostomum dentatum</name>
    <name type="common">Nodular worm</name>
    <dbReference type="NCBI Taxonomy" id="61180"/>
    <lineage>
        <taxon>Eukaryota</taxon>
        <taxon>Metazoa</taxon>
        <taxon>Ecdysozoa</taxon>
        <taxon>Nematoda</taxon>
        <taxon>Chromadorea</taxon>
        <taxon>Rhabditida</taxon>
        <taxon>Rhabditina</taxon>
        <taxon>Rhabditomorpha</taxon>
        <taxon>Strongyloidea</taxon>
        <taxon>Strongylidae</taxon>
        <taxon>Oesophagostomum</taxon>
    </lineage>
</organism>
<dbReference type="GO" id="GO:0016020">
    <property type="term" value="C:membrane"/>
    <property type="evidence" value="ECO:0007669"/>
    <property type="project" value="InterPro"/>
</dbReference>
<keyword evidence="4" id="KW-0547">Nucleotide-binding</keyword>
<proteinExistence type="predicted"/>
<name>A0A0B1TLA4_OESDE</name>
<dbReference type="EMBL" id="KN549750">
    <property type="protein sequence ID" value="KHJ96150.1"/>
    <property type="molecule type" value="Genomic_DNA"/>
</dbReference>
<keyword evidence="1" id="KW-0813">Transport</keyword>
<dbReference type="PANTHER" id="PTHR19229:SF36">
    <property type="entry name" value="ATP-BINDING CASSETTE SUB-FAMILY A MEMBER 2"/>
    <property type="match status" value="1"/>
</dbReference>
<evidence type="ECO:0000259" key="3">
    <source>
        <dbReference type="PROSITE" id="PS50893"/>
    </source>
</evidence>